<dbReference type="PANTHER" id="PTHR43661:SF3">
    <property type="entry name" value="D-XYLONATE DEHYDRATASE YAGF-RELATED"/>
    <property type="match status" value="1"/>
</dbReference>
<keyword evidence="3" id="KW-0479">Metal-binding</keyword>
<dbReference type="Gene3D" id="3.50.30.80">
    <property type="entry name" value="IlvD/EDD C-terminal domain-like"/>
    <property type="match status" value="1"/>
</dbReference>
<dbReference type="RefSeq" id="WP_149403775.1">
    <property type="nucleotide sequence ID" value="NZ_BIXY01000087.1"/>
</dbReference>
<comment type="similarity">
    <text evidence="1">Belongs to the IlvD/Edd family.</text>
</comment>
<evidence type="ECO:0000256" key="3">
    <source>
        <dbReference type="ARBA" id="ARBA00022723"/>
    </source>
</evidence>
<sequence>MPKDPEHLRSQRLRAVNYQGDALRMGMNWTEEDLAKPQVLVDSAYGMGHPGTFHFRELIEEVSNGVYEAGGKPGVFAVSDICDGVVQATNGMSYSLISRDIMAAMVEIHALGHPHDGMVLISGNDKSVPAHLLAIARCNLPAIHLPGGTQLNAPNYVTSNKMWSMGAAVERGELAPEDLDLAQRGACPTCGACQFMGSASTGQVLAEALGLALPGSALVPAPLTKLLRYARATGKQILKLIEDDITPQRILTHDAFENAIIIHAAIGGSTNALLHIPVIAREAGVEITIDDFDRIHRHVPVLANVKTTGRYPVEYFWYAGGVPAVMLELRDMLHLDCLTVTGKTLGENLEEIEHNHFFFAERRGYLNNVKVARDEIIRPRTDPFGTDGGVAILRGNLAPEGAMIKTFSVPKEMHIHVGPARIFDHEEEAIQALVKRQVVAGDMVVIRYEGPRANGMPEMYFASTILSSDHTLNTTTALITDGRYSGAMRGPCIGHVTPEALDGGPIALVEENDLIEINVPERRLAIVGVKGQRLPEDHIQSIFAERRRHWTPPEPRHSHGILSLYARVARGASDGASIT</sequence>
<dbReference type="EMBL" id="BIXY01000087">
    <property type="protein sequence ID" value="GCF10917.1"/>
    <property type="molecule type" value="Genomic_DNA"/>
</dbReference>
<dbReference type="SUPFAM" id="SSF143975">
    <property type="entry name" value="IlvD/EDD N-terminal domain-like"/>
    <property type="match status" value="1"/>
</dbReference>
<dbReference type="Pfam" id="PF24877">
    <property type="entry name" value="ILV_EDD_C"/>
    <property type="match status" value="1"/>
</dbReference>
<dbReference type="InterPro" id="IPR000581">
    <property type="entry name" value="ILV_EDD_N"/>
</dbReference>
<dbReference type="GO" id="GO:0016836">
    <property type="term" value="F:hydro-lyase activity"/>
    <property type="evidence" value="ECO:0007669"/>
    <property type="project" value="TreeGrafter"/>
</dbReference>
<dbReference type="InterPro" id="IPR042096">
    <property type="entry name" value="Dihydro-acid_dehy_C"/>
</dbReference>
<protein>
    <submittedName>
        <fullName evidence="10">Dihydroxy-acid dehydratase</fullName>
    </submittedName>
</protein>
<evidence type="ECO:0000256" key="6">
    <source>
        <dbReference type="ARBA" id="ARBA00023239"/>
    </source>
</evidence>
<keyword evidence="7" id="KW-0100">Branched-chain amino acid biosynthesis</keyword>
<keyword evidence="7" id="KW-0028">Amino-acid biosynthesis</keyword>
<evidence type="ECO:0000259" key="8">
    <source>
        <dbReference type="Pfam" id="PF00920"/>
    </source>
</evidence>
<evidence type="ECO:0000313" key="10">
    <source>
        <dbReference type="EMBL" id="GCF10917.1"/>
    </source>
</evidence>
<proteinExistence type="inferred from homology"/>
<dbReference type="GO" id="GO:0046872">
    <property type="term" value="F:metal ion binding"/>
    <property type="evidence" value="ECO:0007669"/>
    <property type="project" value="UniProtKB-KW"/>
</dbReference>
<evidence type="ECO:0000259" key="9">
    <source>
        <dbReference type="Pfam" id="PF24877"/>
    </source>
</evidence>
<dbReference type="AlphaFoldDB" id="A0A5A5THR4"/>
<dbReference type="Proteomes" id="UP000322530">
    <property type="component" value="Unassembled WGS sequence"/>
</dbReference>
<dbReference type="SUPFAM" id="SSF52016">
    <property type="entry name" value="LeuD/IlvD-like"/>
    <property type="match status" value="1"/>
</dbReference>
<accession>A0A5A5THR4</accession>
<dbReference type="FunFam" id="3.50.30.80:FF:000001">
    <property type="entry name" value="Dihydroxy-acid dehydratase"/>
    <property type="match status" value="1"/>
</dbReference>
<reference evidence="10 11" key="1">
    <citation type="submission" date="2019-01" db="EMBL/GenBank/DDBJ databases">
        <title>Draft genome sequence of Dictyobacter sp. Uno17.</title>
        <authorList>
            <person name="Wang C.M."/>
            <person name="Zheng Y."/>
            <person name="Sakai Y."/>
            <person name="Abe K."/>
            <person name="Yokota A."/>
            <person name="Yabe S."/>
        </authorList>
    </citation>
    <scope>NUCLEOTIDE SEQUENCE [LARGE SCALE GENOMIC DNA]</scope>
    <source>
        <strain evidence="10 11">Uno17</strain>
    </source>
</reference>
<evidence type="ECO:0000256" key="5">
    <source>
        <dbReference type="ARBA" id="ARBA00023014"/>
    </source>
</evidence>
<keyword evidence="2" id="KW-0001">2Fe-2S</keyword>
<evidence type="ECO:0000256" key="2">
    <source>
        <dbReference type="ARBA" id="ARBA00022714"/>
    </source>
</evidence>
<organism evidence="10 11">
    <name type="scientific">Dictyobacter arantiisoli</name>
    <dbReference type="NCBI Taxonomy" id="2014874"/>
    <lineage>
        <taxon>Bacteria</taxon>
        <taxon>Bacillati</taxon>
        <taxon>Chloroflexota</taxon>
        <taxon>Ktedonobacteria</taxon>
        <taxon>Ktedonobacterales</taxon>
        <taxon>Dictyobacteraceae</taxon>
        <taxon>Dictyobacter</taxon>
    </lineage>
</organism>
<gene>
    <name evidence="10" type="ORF">KDI_44810</name>
</gene>
<name>A0A5A5THR4_9CHLR</name>
<keyword evidence="11" id="KW-1185">Reference proteome</keyword>
<dbReference type="Pfam" id="PF00920">
    <property type="entry name" value="ILVD_EDD_N"/>
    <property type="match status" value="1"/>
</dbReference>
<dbReference type="InterPro" id="IPR056740">
    <property type="entry name" value="ILV_EDD_C"/>
</dbReference>
<dbReference type="InterPro" id="IPR037237">
    <property type="entry name" value="IlvD/EDD_N"/>
</dbReference>
<feature type="domain" description="Dihydroxy-acid/6-phosphogluconate dehydratase C-terminal" evidence="9">
    <location>
        <begin position="375"/>
        <end position="576"/>
    </location>
</feature>
<dbReference type="GO" id="GO:0051537">
    <property type="term" value="F:2 iron, 2 sulfur cluster binding"/>
    <property type="evidence" value="ECO:0007669"/>
    <property type="project" value="UniProtKB-KW"/>
</dbReference>
<dbReference type="GO" id="GO:0005829">
    <property type="term" value="C:cytosol"/>
    <property type="evidence" value="ECO:0007669"/>
    <property type="project" value="TreeGrafter"/>
</dbReference>
<dbReference type="PANTHER" id="PTHR43661">
    <property type="entry name" value="D-XYLONATE DEHYDRATASE"/>
    <property type="match status" value="1"/>
</dbReference>
<comment type="caution">
    <text evidence="10">The sequence shown here is derived from an EMBL/GenBank/DDBJ whole genome shotgun (WGS) entry which is preliminary data.</text>
</comment>
<keyword evidence="6" id="KW-0456">Lyase</keyword>
<dbReference type="OrthoDB" id="9807077at2"/>
<keyword evidence="5" id="KW-0411">Iron-sulfur</keyword>
<dbReference type="GO" id="GO:0009082">
    <property type="term" value="P:branched-chain amino acid biosynthetic process"/>
    <property type="evidence" value="ECO:0007669"/>
    <property type="project" value="UniProtKB-KW"/>
</dbReference>
<evidence type="ECO:0000256" key="4">
    <source>
        <dbReference type="ARBA" id="ARBA00023004"/>
    </source>
</evidence>
<keyword evidence="4" id="KW-0408">Iron</keyword>
<evidence type="ECO:0000313" key="11">
    <source>
        <dbReference type="Proteomes" id="UP000322530"/>
    </source>
</evidence>
<evidence type="ECO:0000256" key="7">
    <source>
        <dbReference type="ARBA" id="ARBA00023304"/>
    </source>
</evidence>
<feature type="domain" description="Dihydroxy-acid/6-phosphogluconate dehydratase N-terminal" evidence="8">
    <location>
        <begin position="36"/>
        <end position="348"/>
    </location>
</feature>
<evidence type="ECO:0000256" key="1">
    <source>
        <dbReference type="ARBA" id="ARBA00006486"/>
    </source>
</evidence>